<dbReference type="EMBL" id="JBHSPA010000064">
    <property type="protein sequence ID" value="MFC5831458.1"/>
    <property type="molecule type" value="Genomic_DNA"/>
</dbReference>
<protein>
    <recommendedName>
        <fullName evidence="4">Integral membrane protein</fullName>
    </recommendedName>
</protein>
<reference evidence="3" key="1">
    <citation type="journal article" date="2019" name="Int. J. Syst. Evol. Microbiol.">
        <title>The Global Catalogue of Microorganisms (GCM) 10K type strain sequencing project: providing services to taxonomists for standard genome sequencing and annotation.</title>
        <authorList>
            <consortium name="The Broad Institute Genomics Platform"/>
            <consortium name="The Broad Institute Genome Sequencing Center for Infectious Disease"/>
            <person name="Wu L."/>
            <person name="Ma J."/>
        </authorList>
    </citation>
    <scope>NUCLEOTIDE SEQUENCE [LARGE SCALE GENOMIC DNA]</scope>
    <source>
        <strain evidence="3">CCUG 53903</strain>
    </source>
</reference>
<evidence type="ECO:0008006" key="4">
    <source>
        <dbReference type="Google" id="ProtNLM"/>
    </source>
</evidence>
<keyword evidence="1" id="KW-1133">Transmembrane helix</keyword>
<dbReference type="Proteomes" id="UP001596058">
    <property type="component" value="Unassembled WGS sequence"/>
</dbReference>
<keyword evidence="3" id="KW-1185">Reference proteome</keyword>
<evidence type="ECO:0000313" key="2">
    <source>
        <dbReference type="EMBL" id="MFC5831458.1"/>
    </source>
</evidence>
<feature type="transmembrane region" description="Helical" evidence="1">
    <location>
        <begin position="21"/>
        <end position="41"/>
    </location>
</feature>
<feature type="transmembrane region" description="Helical" evidence="1">
    <location>
        <begin position="47"/>
        <end position="65"/>
    </location>
</feature>
<organism evidence="2 3">
    <name type="scientific">Nonomuraea insulae</name>
    <dbReference type="NCBI Taxonomy" id="1616787"/>
    <lineage>
        <taxon>Bacteria</taxon>
        <taxon>Bacillati</taxon>
        <taxon>Actinomycetota</taxon>
        <taxon>Actinomycetes</taxon>
        <taxon>Streptosporangiales</taxon>
        <taxon>Streptosporangiaceae</taxon>
        <taxon>Nonomuraea</taxon>
    </lineage>
</organism>
<name>A0ABW1D2M4_9ACTN</name>
<feature type="transmembrane region" description="Helical" evidence="1">
    <location>
        <begin position="102"/>
        <end position="122"/>
    </location>
</feature>
<comment type="caution">
    <text evidence="2">The sequence shown here is derived from an EMBL/GenBank/DDBJ whole genome shotgun (WGS) entry which is preliminary data.</text>
</comment>
<dbReference type="RefSeq" id="WP_379520930.1">
    <property type="nucleotide sequence ID" value="NZ_JBHSPA010000064.1"/>
</dbReference>
<gene>
    <name evidence="2" type="ORF">ACFPZ3_47085</name>
</gene>
<keyword evidence="1" id="KW-0812">Transmembrane</keyword>
<evidence type="ECO:0000256" key="1">
    <source>
        <dbReference type="SAM" id="Phobius"/>
    </source>
</evidence>
<accession>A0ABW1D2M4</accession>
<proteinExistence type="predicted"/>
<feature type="transmembrane region" description="Helical" evidence="1">
    <location>
        <begin position="77"/>
        <end position="96"/>
    </location>
</feature>
<sequence length="131" mass="14111">MTEVIQAEPMPATARSARFMMTLEVAFSLVGLAMMIGTAAAAFSVPFLLLILYVGSITALMGWLLSRWPSRRKFVRWGVIAVEVVAGGGYLAMAALDGDLGWINLLGPNTLLPLAVVVALLMPSAARWFDR</sequence>
<keyword evidence="1" id="KW-0472">Membrane</keyword>
<evidence type="ECO:0000313" key="3">
    <source>
        <dbReference type="Proteomes" id="UP001596058"/>
    </source>
</evidence>